<dbReference type="InterPro" id="IPR050358">
    <property type="entry name" value="RSE1/DDB1/CFT1"/>
</dbReference>
<gene>
    <name evidence="3" type="ORF">HJC23_005616</name>
</gene>
<dbReference type="InterPro" id="IPR004871">
    <property type="entry name" value="RSE1/DDB1/CPSF1_C"/>
</dbReference>
<sequence length="2045" mass="220862">MSQQNQNVRPQSRHPRHHASQTPRNGLLHIRRRSRTARLDHRHRHGHHQHKTPATTSTSRPIHPAVLTAFGPGRGGSSEFSVWAYLTRPRPRTGRHAPGEGDDVAAPLPNLVTAQSNSLRVYTVLPHGGTLALTAVYDNLAGTVCSLDVVPGGTGGGCMCYCGKKDCGREDCIDDGMDDVLVDAESDDSNGACVCCYDGLLIGFAGHPRLSLVYPSTPMVGGGGYWSSSSATVTAGEDTSRSGKRTDEDTNAEADADNDTGTGLSYGVGQGGVLFASSIIDLTPALIERSMGGSSYLEQDIIVSVSTSSTIANGVDTDNKQTRRYHHDDPSVSVVLGGGVAIACFSLPKASRPAEGSSSSGSSWWRIASEPYILPLPYLASKIRCDFGGGNISSLNALPVVPPKGKNQPAVVGNTGIVGHGFGDVLDIIFLSGYTEPTLLVLHSSPKRGGRPWVGRMGRTEEIPVAVGGNDAKNNNNDAEEMNDGTTTKLPETMTTGTKFGLTLTAISLAIHQRRSVVLWSLTDALPADAWKLIPHPCNGVIVLGVNTIIHVGMGGKIRSALAVNGFAKIGCPIGLIPPSATSSLGKNLNTIHLEPNPSPLPLLSLQLDGARVGFVSENVALVCLGNGSLHSLELHKGVGGKAFMSLSPLGHRVAGLGVASCISVLAMGVHAKTVDHYLSNVKGGLGPKKEEEGTPSAKVEEVTSRDITSDESIASKGLVFVGSRMGDCTLLAFAMNKATRLLVTDVDASENENVKRKIAVLHPDYVSSVSEPIQKQVKTEDSDAVEILEDENEDSANILSEEDILRLEEEELYRDDVSPVGADTMAPSLVSPSRTDSDEYDEKEDLAHVLPTERRLVHSLTTFRTITALDSLTGLGPLGPGCYGPVATVPYSTGQDEPVSFATTSDSTSLFSHAFASAARHYIMPCGFGDSGGVAVLTTPGRDTVGGSILCEADLMGMAGSIFSLPLSNLLLLGKSDGVGAIVFRGVLRLESAGGGDSRPIEEFEEVDVTTLNQSSTSEAIAMDDDSAPSLHKVEDVVGKMTLIAVSEFGHSNPFSVFFVESPQRKDDAYAIVIMQSGCGDDNKDDIDGNARFFVTHVHCVSSNALLNDVNRRTLLSVTPMVSELREDGLVSSVSFGCVWTSGHGSIFSIKVVRDADMTFEISESVFVGDALETTMSDPDKVETVDFYQSNKIVAMDVFSLPDHIFTAFDNTEVPSPSDSPPDTVSSLSFPPDRLSMHGSWNSKQGRSSNEPPSAGISRNIILIAICRRSGSLEVYSKDDAMQFPQINNLSSNCQNVSPLWKAQGCSHGAPVLGQLEHRSRTRRPEVHEVETAEIRFFVTGPSLNEECGKGGVEKDAWMLRSLCILVDTSFGDLHLYSGSKRRFNGDRLEFSRVPLSCVSRPSEEAGRHFVKLRRKGIVSAAVQSDFRANRLHRFFNISLQDGLFAATPRPLWVVSERGAPAVVSHKSRHVSAAGARQVPIAGFCSTMPAIFQNANNGFITLHERIGRVGSQRLTLFNGIWDVFAPRGILPGGGICIQKHPLGVTVRQIEFIDDASISSPSRPIYAMLISREVETEQHHLNDDNMTPEERQRIKDEKEAAQIRKQVEADLGGFDIEQEWVEEIEREECFEIDKRLGLAPAMPTRKFEVWLVDASSEWNILDVYQLDDLEHGTAMKVLYLTDVIEDSDEIPRKSLFITVGTGIIEYDGEDLASKGKVLLFQVKKIKSKVTKHPPLELVKRCEKEITIGPVTSLASLQSEDVFRVVVGAGAEVTVEQWGSNKLTQVGFYHAHMQVLEINLFKTFLLLSDAYDSLHFLVWRESDKSLTLLAKDYEPCEVFAAGLISRGGAMSFVCHDDRQNLQFFQYAPSDSAARGGNRLVCRADFHLGSQTTSFQSHWAQSSLLFNSCTISSTLSSLKQQDSLFGRLDDDQRFAVNFGTTDGSFGSVVPLGEAAYWRLTAMQSVMSNALESNCALSHRSWRLYRRSTRRGGCKSGERKKGVIDADLVSKFVDLPLPEQEDLASSIGSTVALIMDNLLELGCAASVL</sequence>
<feature type="region of interest" description="Disordered" evidence="1">
    <location>
        <begin position="468"/>
        <end position="494"/>
    </location>
</feature>
<feature type="compositionally biased region" description="Low complexity" evidence="1">
    <location>
        <begin position="1215"/>
        <end position="1230"/>
    </location>
</feature>
<protein>
    <recommendedName>
        <fullName evidence="2">RSE1/DDB1/CPSF1 C-terminal domain-containing protein</fullName>
    </recommendedName>
</protein>
<dbReference type="Gene3D" id="2.130.10.10">
    <property type="entry name" value="YVTN repeat-like/Quinoprotein amine dehydrogenase"/>
    <property type="match status" value="2"/>
</dbReference>
<comment type="caution">
    <text evidence="3">The sequence shown here is derived from an EMBL/GenBank/DDBJ whole genome shotgun (WGS) entry which is preliminary data.</text>
</comment>
<organism evidence="3 4">
    <name type="scientific">Cyclotella cryptica</name>
    <dbReference type="NCBI Taxonomy" id="29204"/>
    <lineage>
        <taxon>Eukaryota</taxon>
        <taxon>Sar</taxon>
        <taxon>Stramenopiles</taxon>
        <taxon>Ochrophyta</taxon>
        <taxon>Bacillariophyta</taxon>
        <taxon>Coscinodiscophyceae</taxon>
        <taxon>Thalassiosirophycidae</taxon>
        <taxon>Stephanodiscales</taxon>
        <taxon>Stephanodiscaceae</taxon>
        <taxon>Cyclotella</taxon>
    </lineage>
</organism>
<evidence type="ECO:0000313" key="4">
    <source>
        <dbReference type="Proteomes" id="UP001516023"/>
    </source>
</evidence>
<dbReference type="Gene3D" id="1.10.150.910">
    <property type="match status" value="1"/>
</dbReference>
<feature type="compositionally biased region" description="Polar residues" evidence="1">
    <location>
        <begin position="1"/>
        <end position="10"/>
    </location>
</feature>
<evidence type="ECO:0000256" key="1">
    <source>
        <dbReference type="SAM" id="MobiDB-lite"/>
    </source>
</evidence>
<dbReference type="Pfam" id="PF03178">
    <property type="entry name" value="CPSF_A"/>
    <property type="match status" value="1"/>
</dbReference>
<name>A0ABD3PZG0_9STRA</name>
<reference evidence="3 4" key="1">
    <citation type="journal article" date="2020" name="G3 (Bethesda)">
        <title>Improved Reference Genome for Cyclotella cryptica CCMP332, a Model for Cell Wall Morphogenesis, Salinity Adaptation, and Lipid Production in Diatoms (Bacillariophyta).</title>
        <authorList>
            <person name="Roberts W.R."/>
            <person name="Downey K.M."/>
            <person name="Ruck E.C."/>
            <person name="Traller J.C."/>
            <person name="Alverson A.J."/>
        </authorList>
    </citation>
    <scope>NUCLEOTIDE SEQUENCE [LARGE SCALE GENOMIC DNA]</scope>
    <source>
        <strain evidence="3 4">CCMP332</strain>
    </source>
</reference>
<evidence type="ECO:0000259" key="2">
    <source>
        <dbReference type="Pfam" id="PF03178"/>
    </source>
</evidence>
<keyword evidence="4" id="KW-1185">Reference proteome</keyword>
<feature type="region of interest" description="Disordered" evidence="1">
    <location>
        <begin position="684"/>
        <end position="705"/>
    </location>
</feature>
<feature type="region of interest" description="Disordered" evidence="1">
    <location>
        <begin position="1"/>
        <end position="73"/>
    </location>
</feature>
<feature type="compositionally biased region" description="Low complexity" evidence="1">
    <location>
        <begin position="468"/>
        <end position="477"/>
    </location>
</feature>
<feature type="region of interest" description="Disordered" evidence="1">
    <location>
        <begin position="231"/>
        <end position="262"/>
    </location>
</feature>
<feature type="compositionally biased region" description="Basic and acidic residues" evidence="1">
    <location>
        <begin position="688"/>
        <end position="705"/>
    </location>
</feature>
<feature type="region of interest" description="Disordered" evidence="1">
    <location>
        <begin position="1213"/>
        <end position="1232"/>
    </location>
</feature>
<feature type="compositionally biased region" description="Basic and acidic residues" evidence="1">
    <location>
        <begin position="238"/>
        <end position="248"/>
    </location>
</feature>
<proteinExistence type="predicted"/>
<feature type="region of interest" description="Disordered" evidence="1">
    <location>
        <begin position="820"/>
        <end position="842"/>
    </location>
</feature>
<feature type="domain" description="RSE1/DDB1/CPSF1 C-terminal" evidence="2">
    <location>
        <begin position="1647"/>
        <end position="2010"/>
    </location>
</feature>
<dbReference type="PANTHER" id="PTHR10644">
    <property type="entry name" value="DNA REPAIR/RNA PROCESSING CPSF FAMILY"/>
    <property type="match status" value="1"/>
</dbReference>
<accession>A0ABD3PZG0</accession>
<dbReference type="InterPro" id="IPR015943">
    <property type="entry name" value="WD40/YVTN_repeat-like_dom_sf"/>
</dbReference>
<evidence type="ECO:0000313" key="3">
    <source>
        <dbReference type="EMBL" id="KAL3793114.1"/>
    </source>
</evidence>
<feature type="compositionally biased region" description="Acidic residues" evidence="1">
    <location>
        <begin position="249"/>
        <end position="258"/>
    </location>
</feature>
<dbReference type="EMBL" id="JABMIG020000094">
    <property type="protein sequence ID" value="KAL3793114.1"/>
    <property type="molecule type" value="Genomic_DNA"/>
</dbReference>
<feature type="compositionally biased region" description="Basic residues" evidence="1">
    <location>
        <begin position="29"/>
        <end position="51"/>
    </location>
</feature>
<dbReference type="Proteomes" id="UP001516023">
    <property type="component" value="Unassembled WGS sequence"/>
</dbReference>